<organism evidence="1 2">
    <name type="scientific">Ensete ventricosum</name>
    <name type="common">Abyssinian banana</name>
    <name type="synonym">Musa ensete</name>
    <dbReference type="NCBI Taxonomy" id="4639"/>
    <lineage>
        <taxon>Eukaryota</taxon>
        <taxon>Viridiplantae</taxon>
        <taxon>Streptophyta</taxon>
        <taxon>Embryophyta</taxon>
        <taxon>Tracheophyta</taxon>
        <taxon>Spermatophyta</taxon>
        <taxon>Magnoliopsida</taxon>
        <taxon>Liliopsida</taxon>
        <taxon>Zingiberales</taxon>
        <taxon>Musaceae</taxon>
        <taxon>Ensete</taxon>
    </lineage>
</organism>
<sequence length="165" mass="19544">MKISTANSQRFDKTSMIQEYQTIFEKLSYLAHDWTDWQLLGTFIEGLKLEIKWEVKARQPHTVTAAISFTQIQEEWLNQDAQKMRTTPRPMTYKPPSIPSCPSLPKKLTRKELCDRSTKGLYWHCDEPWSRDHCCEKGCHLLIRPFEDVEEEVLEHEEEVTDEEQ</sequence>
<dbReference type="EMBL" id="AMZH03021795">
    <property type="protein sequence ID" value="RRT37875.1"/>
    <property type="molecule type" value="Genomic_DNA"/>
</dbReference>
<dbReference type="AlphaFoldDB" id="A0A426XEI0"/>
<gene>
    <name evidence="1" type="ORF">B296_00041219</name>
</gene>
<comment type="caution">
    <text evidence="1">The sequence shown here is derived from an EMBL/GenBank/DDBJ whole genome shotgun (WGS) entry which is preliminary data.</text>
</comment>
<evidence type="ECO:0008006" key="3">
    <source>
        <dbReference type="Google" id="ProtNLM"/>
    </source>
</evidence>
<reference evidence="1 2" key="1">
    <citation type="journal article" date="2014" name="Agronomy (Basel)">
        <title>A Draft Genome Sequence for Ensete ventricosum, the Drought-Tolerant Tree Against Hunger.</title>
        <authorList>
            <person name="Harrison J."/>
            <person name="Moore K.A."/>
            <person name="Paszkiewicz K."/>
            <person name="Jones T."/>
            <person name="Grant M."/>
            <person name="Ambacheew D."/>
            <person name="Muzemil S."/>
            <person name="Studholme D.J."/>
        </authorList>
    </citation>
    <scope>NUCLEOTIDE SEQUENCE [LARGE SCALE GENOMIC DNA]</scope>
</reference>
<evidence type="ECO:0000313" key="1">
    <source>
        <dbReference type="EMBL" id="RRT37875.1"/>
    </source>
</evidence>
<accession>A0A426XEI0</accession>
<protein>
    <recommendedName>
        <fullName evidence="3">Retrotransposon gag domain-containing protein</fullName>
    </recommendedName>
</protein>
<name>A0A426XEI0_ENSVE</name>
<proteinExistence type="predicted"/>
<evidence type="ECO:0000313" key="2">
    <source>
        <dbReference type="Proteomes" id="UP000287651"/>
    </source>
</evidence>
<dbReference type="Proteomes" id="UP000287651">
    <property type="component" value="Unassembled WGS sequence"/>
</dbReference>